<dbReference type="EMBL" id="SPMZ01000077">
    <property type="protein sequence ID" value="NMQ21147.1"/>
    <property type="molecule type" value="Genomic_DNA"/>
</dbReference>
<gene>
    <name evidence="2" type="ORF">E4P82_19270</name>
</gene>
<evidence type="ECO:0000256" key="1">
    <source>
        <dbReference type="SAM" id="MobiDB-lite"/>
    </source>
</evidence>
<evidence type="ECO:0000313" key="3">
    <source>
        <dbReference type="Proteomes" id="UP000760480"/>
    </source>
</evidence>
<dbReference type="RefSeq" id="WP_169250414.1">
    <property type="nucleotide sequence ID" value="NZ_SPMZ01000077.1"/>
</dbReference>
<reference evidence="2 3" key="1">
    <citation type="submission" date="2019-03" db="EMBL/GenBank/DDBJ databases">
        <title>Metabolic reconstructions from genomes of highly enriched 'Candidatus Accumulibacter' and 'Candidatus Competibacter' bioreactor populations.</title>
        <authorList>
            <person name="Annavajhala M.K."/>
            <person name="Welles L."/>
            <person name="Abbas B."/>
            <person name="Sorokin D."/>
            <person name="Park H."/>
            <person name="Van Loosdrecht M."/>
            <person name="Chandran K."/>
        </authorList>
    </citation>
    <scope>NUCLEOTIDE SEQUENCE [LARGE SCALE GENOMIC DNA]</scope>
    <source>
        <strain evidence="2 3">SBR_G</strain>
    </source>
</reference>
<accession>A0ABX1TP04</accession>
<feature type="region of interest" description="Disordered" evidence="1">
    <location>
        <begin position="1"/>
        <end position="21"/>
    </location>
</feature>
<keyword evidence="3" id="KW-1185">Reference proteome</keyword>
<proteinExistence type="predicted"/>
<comment type="caution">
    <text evidence="2">The sequence shown here is derived from an EMBL/GenBank/DDBJ whole genome shotgun (WGS) entry which is preliminary data.</text>
</comment>
<organism evidence="2 3">
    <name type="scientific">Candidatus Competibacter phosphatis</name>
    <dbReference type="NCBI Taxonomy" id="221280"/>
    <lineage>
        <taxon>Bacteria</taxon>
        <taxon>Pseudomonadati</taxon>
        <taxon>Pseudomonadota</taxon>
        <taxon>Gammaproteobacteria</taxon>
        <taxon>Candidatus Competibacteraceae</taxon>
        <taxon>Candidatus Competibacter</taxon>
    </lineage>
</organism>
<protein>
    <submittedName>
        <fullName evidence="2">Uncharacterized protein</fullName>
    </submittedName>
</protein>
<name>A0ABX1TP04_9GAMM</name>
<sequence>MQRLKHFFGNSQPAAHSESKVDSEFVVPKVVRDTFSLPPAEYALLEQLRARALALGQVANKSEFVRAGLRALIDMPEPDFRQAIAQVEKIKPGRPKYK</sequence>
<dbReference type="Proteomes" id="UP000760480">
    <property type="component" value="Unassembled WGS sequence"/>
</dbReference>
<evidence type="ECO:0000313" key="2">
    <source>
        <dbReference type="EMBL" id="NMQ21147.1"/>
    </source>
</evidence>